<sequence length="175" mass="20503">MKATAITVLLVLFFCFTGFSQIKYEGKMDSKYKSIKLEDGSFKYVKYDKKNQTIYIYNLNNTLWKKVKLPLPENHFLDEVKLISQKTFNKDEEVELVYSCVEYTMSDNYEDPAEEYFKINFTLNVITESGESLLRVENSNEMEIITTEGGVKMLVYKHVSERFNNGDETLIYNLP</sequence>
<dbReference type="EMBL" id="SHKN01000005">
    <property type="protein sequence ID" value="RZT91304.1"/>
    <property type="molecule type" value="Genomic_DNA"/>
</dbReference>
<evidence type="ECO:0000313" key="2">
    <source>
        <dbReference type="Proteomes" id="UP000293562"/>
    </source>
</evidence>
<comment type="caution">
    <text evidence="1">The sequence shown here is derived from an EMBL/GenBank/DDBJ whole genome shotgun (WGS) entry which is preliminary data.</text>
</comment>
<dbReference type="RefSeq" id="WP_130308473.1">
    <property type="nucleotide sequence ID" value="NZ_SHKN01000005.1"/>
</dbReference>
<protein>
    <submittedName>
        <fullName evidence="1">Uncharacterized protein</fullName>
    </submittedName>
</protein>
<accession>A0A4Q7V640</accession>
<keyword evidence="2" id="KW-1185">Reference proteome</keyword>
<name>A0A4Q7V640_9BACT</name>
<dbReference type="OrthoDB" id="1119542at2"/>
<reference evidence="1 2" key="1">
    <citation type="submission" date="2019-02" db="EMBL/GenBank/DDBJ databases">
        <title>Genomic Encyclopedia of Type Strains, Phase IV (KMG-IV): sequencing the most valuable type-strain genomes for metagenomic binning, comparative biology and taxonomic classification.</title>
        <authorList>
            <person name="Goeker M."/>
        </authorList>
    </citation>
    <scope>NUCLEOTIDE SEQUENCE [LARGE SCALE GENOMIC DNA]</scope>
    <source>
        <strain evidence="1 2">DSM 28825</strain>
    </source>
</reference>
<dbReference type="Proteomes" id="UP000293562">
    <property type="component" value="Unassembled WGS sequence"/>
</dbReference>
<dbReference type="AlphaFoldDB" id="A0A4Q7V640"/>
<gene>
    <name evidence="1" type="ORF">EV201_3118</name>
</gene>
<organism evidence="1 2">
    <name type="scientific">Ancylomarina subtilis</name>
    <dbReference type="NCBI Taxonomy" id="1639035"/>
    <lineage>
        <taxon>Bacteria</taxon>
        <taxon>Pseudomonadati</taxon>
        <taxon>Bacteroidota</taxon>
        <taxon>Bacteroidia</taxon>
        <taxon>Marinilabiliales</taxon>
        <taxon>Marinifilaceae</taxon>
        <taxon>Ancylomarina</taxon>
    </lineage>
</organism>
<evidence type="ECO:0000313" key="1">
    <source>
        <dbReference type="EMBL" id="RZT91304.1"/>
    </source>
</evidence>
<proteinExistence type="predicted"/>